<reference evidence="2" key="1">
    <citation type="journal article" date="2020" name="Stud. Mycol.">
        <title>101 Dothideomycetes genomes: a test case for predicting lifestyles and emergence of pathogens.</title>
        <authorList>
            <person name="Haridas S."/>
            <person name="Albert R."/>
            <person name="Binder M."/>
            <person name="Bloem J."/>
            <person name="Labutti K."/>
            <person name="Salamov A."/>
            <person name="Andreopoulos B."/>
            <person name="Baker S."/>
            <person name="Barry K."/>
            <person name="Bills G."/>
            <person name="Bluhm B."/>
            <person name="Cannon C."/>
            <person name="Castanera R."/>
            <person name="Culley D."/>
            <person name="Daum C."/>
            <person name="Ezra D."/>
            <person name="Gonzalez J."/>
            <person name="Henrissat B."/>
            <person name="Kuo A."/>
            <person name="Liang C."/>
            <person name="Lipzen A."/>
            <person name="Lutzoni F."/>
            <person name="Magnuson J."/>
            <person name="Mondo S."/>
            <person name="Nolan M."/>
            <person name="Ohm R."/>
            <person name="Pangilinan J."/>
            <person name="Park H.-J."/>
            <person name="Ramirez L."/>
            <person name="Alfaro M."/>
            <person name="Sun H."/>
            <person name="Tritt A."/>
            <person name="Yoshinaga Y."/>
            <person name="Zwiers L.-H."/>
            <person name="Turgeon B."/>
            <person name="Goodwin S."/>
            <person name="Spatafora J."/>
            <person name="Crous P."/>
            <person name="Grigoriev I."/>
        </authorList>
    </citation>
    <scope>NUCLEOTIDE SEQUENCE</scope>
    <source>
        <strain evidence="2">CBS 690.94</strain>
    </source>
</reference>
<accession>A0A9P4UBB8</accession>
<dbReference type="Proteomes" id="UP000799764">
    <property type="component" value="Unassembled WGS sequence"/>
</dbReference>
<dbReference type="Gene3D" id="1.10.510.10">
    <property type="entry name" value="Transferase(Phosphotransferase) domain 1"/>
    <property type="match status" value="1"/>
</dbReference>
<dbReference type="OrthoDB" id="5979581at2759"/>
<feature type="region of interest" description="Disordered" evidence="1">
    <location>
        <begin position="21"/>
        <end position="57"/>
    </location>
</feature>
<protein>
    <recommendedName>
        <fullName evidence="4">Protein kinase domain-containing protein</fullName>
    </recommendedName>
</protein>
<comment type="caution">
    <text evidence="2">The sequence shown here is derived from an EMBL/GenBank/DDBJ whole genome shotgun (WGS) entry which is preliminary data.</text>
</comment>
<dbReference type="InterPro" id="IPR011009">
    <property type="entry name" value="Kinase-like_dom_sf"/>
</dbReference>
<gene>
    <name evidence="2" type="ORF">P171DRAFT_53231</name>
</gene>
<evidence type="ECO:0000313" key="2">
    <source>
        <dbReference type="EMBL" id="KAF2442957.1"/>
    </source>
</evidence>
<dbReference type="SUPFAM" id="SSF56112">
    <property type="entry name" value="Protein kinase-like (PK-like)"/>
    <property type="match status" value="1"/>
</dbReference>
<evidence type="ECO:0000313" key="3">
    <source>
        <dbReference type="Proteomes" id="UP000799764"/>
    </source>
</evidence>
<organism evidence="2 3">
    <name type="scientific">Karstenula rhodostoma CBS 690.94</name>
    <dbReference type="NCBI Taxonomy" id="1392251"/>
    <lineage>
        <taxon>Eukaryota</taxon>
        <taxon>Fungi</taxon>
        <taxon>Dikarya</taxon>
        <taxon>Ascomycota</taxon>
        <taxon>Pezizomycotina</taxon>
        <taxon>Dothideomycetes</taxon>
        <taxon>Pleosporomycetidae</taxon>
        <taxon>Pleosporales</taxon>
        <taxon>Massarineae</taxon>
        <taxon>Didymosphaeriaceae</taxon>
        <taxon>Karstenula</taxon>
    </lineage>
</organism>
<dbReference type="AlphaFoldDB" id="A0A9P4UBB8"/>
<proteinExistence type="predicted"/>
<keyword evidence="3" id="KW-1185">Reference proteome</keyword>
<evidence type="ECO:0008006" key="4">
    <source>
        <dbReference type="Google" id="ProtNLM"/>
    </source>
</evidence>
<dbReference type="EMBL" id="MU001503">
    <property type="protein sequence ID" value="KAF2442957.1"/>
    <property type="molecule type" value="Genomic_DNA"/>
</dbReference>
<evidence type="ECO:0000256" key="1">
    <source>
        <dbReference type="SAM" id="MobiDB-lite"/>
    </source>
</evidence>
<sequence>MYEKETSAAWLCLPRHLDTTPAVEDSESEQEEHTAYPFDGHPSAAVSGHDANDNSSSQKLHRKALTQLVVVRMYKSPAALRNESDTLSIVNDSEGSEDFVGASVLRELHSGIPTDSWLCLRPIFGKNLEAFGQACLATNRIPTYFVWHIVLRLVSALEFVHTAGIVHGDLGSANVMLRCSLPGREDRDWPDVVLTGFEVEVDMDLYEDERREDVRRMSEILYTDVICRWSDAGTLIPFLNLTISQPDQLMQFAAALKTMVEAPLGEEVPSLSNFKVWKAVAVAEMAKGPGTCPAWIKIAAYDALVTEKELEKAMRPPLVLNFGPDSEKFKRWVRARRTPVALRKKGTRGNRIGLLVVKFKIRRERFANLD</sequence>
<name>A0A9P4UBB8_9PLEO</name>